<feature type="domain" description="Secretion system C-terminal sorting" evidence="2">
    <location>
        <begin position="202"/>
        <end position="272"/>
    </location>
</feature>
<evidence type="ECO:0000259" key="2">
    <source>
        <dbReference type="Pfam" id="PF18962"/>
    </source>
</evidence>
<evidence type="ECO:0000313" key="4">
    <source>
        <dbReference type="Proteomes" id="UP001416393"/>
    </source>
</evidence>
<accession>A0ABV0A9V4</accession>
<comment type="caution">
    <text evidence="3">The sequence shown here is derived from an EMBL/GenBank/DDBJ whole genome shotgun (WGS) entry which is preliminary data.</text>
</comment>
<dbReference type="Pfam" id="PF18962">
    <property type="entry name" value="Por_Secre_tail"/>
    <property type="match status" value="1"/>
</dbReference>
<name>A0ABV0A9V4_9FLAO</name>
<dbReference type="RefSeq" id="WP_346239788.1">
    <property type="nucleotide sequence ID" value="NZ_JAZHYP010000001.1"/>
</dbReference>
<organism evidence="3 4">
    <name type="scientific">Mariniflexile soesokkakense</name>
    <dbReference type="NCBI Taxonomy" id="1343160"/>
    <lineage>
        <taxon>Bacteria</taxon>
        <taxon>Pseudomonadati</taxon>
        <taxon>Bacteroidota</taxon>
        <taxon>Flavobacteriia</taxon>
        <taxon>Flavobacteriales</taxon>
        <taxon>Flavobacteriaceae</taxon>
        <taxon>Mariniflexile</taxon>
    </lineage>
</organism>
<gene>
    <name evidence="3" type="ORF">VP395_00765</name>
</gene>
<dbReference type="Pfam" id="PF13385">
    <property type="entry name" value="Laminin_G_3"/>
    <property type="match status" value="1"/>
</dbReference>
<dbReference type="InterPro" id="IPR026444">
    <property type="entry name" value="Secre_tail"/>
</dbReference>
<proteinExistence type="predicted"/>
<evidence type="ECO:0000313" key="3">
    <source>
        <dbReference type="EMBL" id="MEN3322244.1"/>
    </source>
</evidence>
<dbReference type="EMBL" id="JAZHYP010000001">
    <property type="protein sequence ID" value="MEN3322244.1"/>
    <property type="molecule type" value="Genomic_DNA"/>
</dbReference>
<keyword evidence="1" id="KW-0732">Signal</keyword>
<protein>
    <submittedName>
        <fullName evidence="3">LamG-like jellyroll fold domain-containing protein</fullName>
    </submittedName>
</protein>
<dbReference type="SUPFAM" id="SSF49899">
    <property type="entry name" value="Concanavalin A-like lectins/glucanases"/>
    <property type="match status" value="1"/>
</dbReference>
<dbReference type="NCBIfam" id="TIGR04183">
    <property type="entry name" value="Por_Secre_tail"/>
    <property type="match status" value="1"/>
</dbReference>
<reference evidence="3 4" key="1">
    <citation type="submission" date="2024-01" db="EMBL/GenBank/DDBJ databases">
        <title>Mariniflexile litorale sp. nov., isolated from the shallow sediments of the Sea of Japan.</title>
        <authorList>
            <person name="Romanenko L."/>
            <person name="Bystritskaya E."/>
            <person name="Isaeva M."/>
        </authorList>
    </citation>
    <scope>NUCLEOTIDE SEQUENCE [LARGE SCALE GENOMIC DNA]</scope>
    <source>
        <strain evidence="3 4">KCTC 32427</strain>
    </source>
</reference>
<sequence>MTSPDDTYMVNIPNEDQLYLNKSSFTISLWMKAASNLLPTGTTSSAYLLCKGSFTKNVTTGATGKRFNVEFKSSELRFAIDDDVTKKELKTSGTLFFTDNWEHVVVMRDVLAHKLRLYLNGNFVTDLDETGVTGVAEVSDLILGNIGELELLGGTAPSPYKGQLDELKIFNYALNATEVLDLYQNVLLSNEKFSQNKNEIFVYPNPVSNQINIYIPSNKQSYLTATLTDVTGKVIIKDKMEFQGNGRFVLKIANKKLSGIYILNVYGENINNNFKIAAK</sequence>
<dbReference type="Proteomes" id="UP001416393">
    <property type="component" value="Unassembled WGS sequence"/>
</dbReference>
<dbReference type="Gene3D" id="2.60.120.200">
    <property type="match status" value="1"/>
</dbReference>
<evidence type="ECO:0000256" key="1">
    <source>
        <dbReference type="ARBA" id="ARBA00022729"/>
    </source>
</evidence>
<dbReference type="InterPro" id="IPR013320">
    <property type="entry name" value="ConA-like_dom_sf"/>
</dbReference>
<keyword evidence="4" id="KW-1185">Reference proteome</keyword>